<sequence length="108" mass="11877">MRHFKILLTASVMLVGAGTASVSASEGAWSPVQCEGAEILLKRFLGLPDGLSEGSGVHEGAEDLEWRIERLEGLQEVRGETLHEQELQRRMIRGNYLLGVQESCKEAL</sequence>
<evidence type="ECO:0000256" key="1">
    <source>
        <dbReference type="SAM" id="SignalP"/>
    </source>
</evidence>
<dbReference type="AlphaFoldDB" id="A0A5E8GVB1"/>
<gene>
    <name evidence="2" type="ORF">SADFL11_PLAS42</name>
</gene>
<protein>
    <submittedName>
        <fullName evidence="2">Uncharacterized protein</fullName>
    </submittedName>
</protein>
<evidence type="ECO:0000313" key="2">
    <source>
        <dbReference type="EMBL" id="EEE42870.1"/>
    </source>
</evidence>
<dbReference type="EMBL" id="ACCU02000003">
    <property type="protein sequence ID" value="EEE42870.1"/>
    <property type="molecule type" value="Genomic_DNA"/>
</dbReference>
<name>A0A5E8GVB1_ROSAD</name>
<dbReference type="Proteomes" id="UP000004703">
    <property type="component" value="Chromosome"/>
</dbReference>
<dbReference type="RefSeq" id="WP_008197474.1">
    <property type="nucleotide sequence ID" value="NZ_CM011002.1"/>
</dbReference>
<proteinExistence type="predicted"/>
<feature type="signal peptide" evidence="1">
    <location>
        <begin position="1"/>
        <end position="24"/>
    </location>
</feature>
<accession>A0A5E8GVB1</accession>
<feature type="chain" id="PRO_5022733816" evidence="1">
    <location>
        <begin position="25"/>
        <end position="108"/>
    </location>
</feature>
<evidence type="ECO:0000313" key="3">
    <source>
        <dbReference type="Proteomes" id="UP000004703"/>
    </source>
</evidence>
<organism evidence="2 3">
    <name type="scientific">Roseibium alexandrii (strain DSM 17067 / NCIMB 14079 / DFL-11)</name>
    <name type="common">Labrenzia alexandrii</name>
    <dbReference type="NCBI Taxonomy" id="244592"/>
    <lineage>
        <taxon>Bacteria</taxon>
        <taxon>Pseudomonadati</taxon>
        <taxon>Pseudomonadota</taxon>
        <taxon>Alphaproteobacteria</taxon>
        <taxon>Hyphomicrobiales</taxon>
        <taxon>Stappiaceae</taxon>
        <taxon>Roseibium</taxon>
    </lineage>
</organism>
<reference evidence="2 3" key="2">
    <citation type="submission" date="2013-04" db="EMBL/GenBank/DDBJ databases">
        <authorList>
            <person name="Fiebig A."/>
            <person name="Pradella S."/>
            <person name="Wagner-Doebler I."/>
        </authorList>
    </citation>
    <scope>NUCLEOTIDE SEQUENCE [LARGE SCALE GENOMIC DNA]</scope>
    <source>
        <strain evidence="3">DSM 17067 / NCIMB 14079 / DFL-11</strain>
    </source>
</reference>
<keyword evidence="1" id="KW-0732">Signal</keyword>
<reference evidence="2 3" key="1">
    <citation type="submission" date="2008-01" db="EMBL/GenBank/DDBJ databases">
        <authorList>
            <person name="Wagner-Dobler I."/>
            <person name="Ferriera S."/>
            <person name="Johnson J."/>
            <person name="Kravitz S."/>
            <person name="Beeson K."/>
            <person name="Sutton G."/>
            <person name="Rogers Y.-H."/>
            <person name="Friedman R."/>
            <person name="Frazier M."/>
            <person name="Venter J.C."/>
        </authorList>
    </citation>
    <scope>NUCLEOTIDE SEQUENCE [LARGE SCALE GENOMIC DNA]</scope>
    <source>
        <strain evidence="3">DSM 17067 / NCIMB 14079 / DFL-11</strain>
    </source>
</reference>
<comment type="caution">
    <text evidence="2">The sequence shown here is derived from an EMBL/GenBank/DDBJ whole genome shotgun (WGS) entry which is preliminary data.</text>
</comment>